<reference evidence="3" key="1">
    <citation type="journal article" date="2017" name="Nat. Microbiol.">
        <title>Global analysis of biosynthetic gene clusters reveals vast potential of secondary metabolite production in Penicillium species.</title>
        <authorList>
            <person name="Nielsen J.C."/>
            <person name="Grijseels S."/>
            <person name="Prigent S."/>
            <person name="Ji B."/>
            <person name="Dainat J."/>
            <person name="Nielsen K.F."/>
            <person name="Frisvad J.C."/>
            <person name="Workman M."/>
            <person name="Nielsen J."/>
        </authorList>
    </citation>
    <scope>NUCLEOTIDE SEQUENCE [LARGE SCALE GENOMIC DNA]</scope>
    <source>
        <strain evidence="3">IBT 31811</strain>
    </source>
</reference>
<dbReference type="AlphaFoldDB" id="A0A1V6PMI3"/>
<evidence type="ECO:0000256" key="1">
    <source>
        <dbReference type="SAM" id="MobiDB-lite"/>
    </source>
</evidence>
<proteinExistence type="predicted"/>
<evidence type="ECO:0000313" key="3">
    <source>
        <dbReference type="Proteomes" id="UP000191672"/>
    </source>
</evidence>
<dbReference type="STRING" id="416450.A0A1V6PMI3"/>
<feature type="non-terminal residue" evidence="2">
    <location>
        <position position="1"/>
    </location>
</feature>
<comment type="caution">
    <text evidence="2">The sequence shown here is derived from an EMBL/GenBank/DDBJ whole genome shotgun (WGS) entry which is preliminary data.</text>
</comment>
<feature type="region of interest" description="Disordered" evidence="1">
    <location>
        <begin position="1116"/>
        <end position="1138"/>
    </location>
</feature>
<protein>
    <submittedName>
        <fullName evidence="2">Uncharacterized protein</fullName>
    </submittedName>
</protein>
<dbReference type="EMBL" id="MDYN01000088">
    <property type="protein sequence ID" value="OQD78103.1"/>
    <property type="molecule type" value="Genomic_DNA"/>
</dbReference>
<organism evidence="2 3">
    <name type="scientific">Penicillium antarcticum</name>
    <dbReference type="NCBI Taxonomy" id="416450"/>
    <lineage>
        <taxon>Eukaryota</taxon>
        <taxon>Fungi</taxon>
        <taxon>Dikarya</taxon>
        <taxon>Ascomycota</taxon>
        <taxon>Pezizomycotina</taxon>
        <taxon>Eurotiomycetes</taxon>
        <taxon>Eurotiomycetidae</taxon>
        <taxon>Eurotiales</taxon>
        <taxon>Aspergillaceae</taxon>
        <taxon>Penicillium</taxon>
    </lineage>
</organism>
<evidence type="ECO:0000313" key="2">
    <source>
        <dbReference type="EMBL" id="OQD78103.1"/>
    </source>
</evidence>
<sequence>VEQLLPALSPDLLPWDSSIPNIPPIDNGVLLESMSDIANSPTQAISPESAQEETTQASLIPGVTEIPVQATGPFVVPPPDQTEDATTNTAISQLAQLLTDQLQQHHGCCRQCHTQQESEHEIQHTEHLGLGEYLDQIQADGGYPDVLSAATIARREENLAGKTSATRKREIYTGISSVTPNTRPVHLCLAADHQPERPTAVTFDIDSIVGFAHSLAVAKLGVRWNSTQMPVSDLRSSLHLNPIPVHYIGSNGRAHHVRRPVHKIPHYTFGRLVGFEDISLYFLFPRLYREEQQSSRLRDDDFRIWIDQILLPAIYRHHDSSLVQHYPSSFDHSRLNATARGVEIRSQRADPVAREQLLFYFLPPNALSLVWASILETIQSAGLQQFSDVTILVQGKNLKTLTKANTWDGMMQEFAQHWGNTIDESYLSDQFYIDIGKETCPTGASQVGGVGLLASRHRSDREPGANQLVPQTILWRRCCLESYAEWIGQQYPPESPRPKRQFYPISLLHDSGSLTLETHRSAPQRQAGLLYTQLYSSVKEVFAAGDVYPFTNPALDTLALDPQLRKTWQHVGGGLSHNPVALIRAYLQMKQRCSAALQGSYMKVFGLREEHRVSLRLFYAIDQELRDRNLCATRLPAVPSQVEPFYSLPTSTLLYWFHWNINKFCVGFETVYSINDRQFVTWEHTRVMMMFLRCLQFSYAGGLLERVSGCWRDVWLRPDIRQADGLRRCEGLGFQSSMAEYGYAWFLDKLNWDTMTFRQPSAQYMMFNSPSMQAAFHARYAQIRDVRLDFLRVHQAHRWMEEFSSIPPCLDLLEDFLRQLSLCVFRKDVFLQVKRLLHPDHASRALAGEVPLSYDSISGVFVEGAQPLQLLDQRRIAVKSVDTIFAWLWEWKDGHYDRKGWKDKPYRMVYQQSFEAISQILGKARAREWKKALKTSFLQSHWLLPYPHNNGFMRKSKDTGQEVWWSSSNAGLYEHYKQWYGTLEPGDLLPAGYIKHHPTTGWGRSYGEPRYMRNAMEPEIDLLQIPEGALHERLTRIADRFSQNPDAPEWKRKPPPATFHFGITIGDDSVLKAQSKIQGTMAQGLCMQMIQALDEYEALGHSRRVLRPRKRLIRPGRSTDIDAEDEMTSDLSPTDEIA</sequence>
<gene>
    <name evidence="2" type="ORF">PENANT_c088G08064</name>
</gene>
<dbReference type="Proteomes" id="UP000191672">
    <property type="component" value="Unassembled WGS sequence"/>
</dbReference>
<accession>A0A1V6PMI3</accession>
<name>A0A1V6PMI3_9EURO</name>
<keyword evidence="3" id="KW-1185">Reference proteome</keyword>